<name>A0ABT8RCN0_9BACT</name>
<gene>
    <name evidence="2" type="ORF">Q0590_26030</name>
</gene>
<evidence type="ECO:0000313" key="3">
    <source>
        <dbReference type="Proteomes" id="UP001168528"/>
    </source>
</evidence>
<evidence type="ECO:0000256" key="1">
    <source>
        <dbReference type="SAM" id="SignalP"/>
    </source>
</evidence>
<sequence length="219" mass="24747">MKKLIVCSLMILICLTSICLTKLLAADEKFTKAMESVLVSIKSSETLESLQQAANRLERIAAAEPEEWLPAYWGAYCYIHMSFLEKESMRKDLYLDQADKFLQQAETINAHNDELLVLKAYAAQSRIAIDGQSRYMTYNGIFTDALQEARKLNPDNPRIYLLEGQMLYHMPEAFGGGKATACPKLKLALEKYERFKPSSTISPDWGIKNAQYLVQGCGN</sequence>
<feature type="signal peptide" evidence="1">
    <location>
        <begin position="1"/>
        <end position="25"/>
    </location>
</feature>
<reference evidence="2" key="1">
    <citation type="submission" date="2023-07" db="EMBL/GenBank/DDBJ databases">
        <title>The genome sequence of Rhodocytophaga aerolata KACC 12507.</title>
        <authorList>
            <person name="Zhang X."/>
        </authorList>
    </citation>
    <scope>NUCLEOTIDE SEQUENCE</scope>
    <source>
        <strain evidence="2">KACC 12507</strain>
    </source>
</reference>
<proteinExistence type="predicted"/>
<feature type="chain" id="PRO_5045880824" description="Tetratricopeptide repeat protein" evidence="1">
    <location>
        <begin position="26"/>
        <end position="219"/>
    </location>
</feature>
<dbReference type="RefSeq" id="WP_302040568.1">
    <property type="nucleotide sequence ID" value="NZ_JAUKPO010000022.1"/>
</dbReference>
<accession>A0ABT8RCN0</accession>
<keyword evidence="1" id="KW-0732">Signal</keyword>
<organism evidence="2 3">
    <name type="scientific">Rhodocytophaga aerolata</name>
    <dbReference type="NCBI Taxonomy" id="455078"/>
    <lineage>
        <taxon>Bacteria</taxon>
        <taxon>Pseudomonadati</taxon>
        <taxon>Bacteroidota</taxon>
        <taxon>Cytophagia</taxon>
        <taxon>Cytophagales</taxon>
        <taxon>Rhodocytophagaceae</taxon>
        <taxon>Rhodocytophaga</taxon>
    </lineage>
</organism>
<protein>
    <recommendedName>
        <fullName evidence="4">Tetratricopeptide repeat protein</fullName>
    </recommendedName>
</protein>
<dbReference type="Proteomes" id="UP001168528">
    <property type="component" value="Unassembled WGS sequence"/>
</dbReference>
<evidence type="ECO:0008006" key="4">
    <source>
        <dbReference type="Google" id="ProtNLM"/>
    </source>
</evidence>
<comment type="caution">
    <text evidence="2">The sequence shown here is derived from an EMBL/GenBank/DDBJ whole genome shotgun (WGS) entry which is preliminary data.</text>
</comment>
<keyword evidence="3" id="KW-1185">Reference proteome</keyword>
<dbReference type="EMBL" id="JAUKPO010000022">
    <property type="protein sequence ID" value="MDO1449764.1"/>
    <property type="molecule type" value="Genomic_DNA"/>
</dbReference>
<evidence type="ECO:0000313" key="2">
    <source>
        <dbReference type="EMBL" id="MDO1449764.1"/>
    </source>
</evidence>